<evidence type="ECO:0000259" key="1">
    <source>
        <dbReference type="Pfam" id="PF12146"/>
    </source>
</evidence>
<reference evidence="2" key="1">
    <citation type="submission" date="2020-03" db="EMBL/GenBank/DDBJ databases">
        <title>Draft sequencing of Calidifontibacter sp. DB0510.</title>
        <authorList>
            <person name="Kim D.-U."/>
        </authorList>
    </citation>
    <scope>NUCLEOTIDE SEQUENCE</scope>
    <source>
        <strain evidence="2">DB0510</strain>
    </source>
</reference>
<evidence type="ECO:0000313" key="3">
    <source>
        <dbReference type="Proteomes" id="UP000744769"/>
    </source>
</evidence>
<dbReference type="Pfam" id="PF12146">
    <property type="entry name" value="Hydrolase_4"/>
    <property type="match status" value="1"/>
</dbReference>
<dbReference type="SUPFAM" id="SSF53474">
    <property type="entry name" value="alpha/beta-Hydrolases"/>
    <property type="match status" value="1"/>
</dbReference>
<evidence type="ECO:0000313" key="2">
    <source>
        <dbReference type="EMBL" id="NHN55938.1"/>
    </source>
</evidence>
<organism evidence="2 3">
    <name type="scientific">Metallococcus carri</name>
    <dbReference type="NCBI Taxonomy" id="1656884"/>
    <lineage>
        <taxon>Bacteria</taxon>
        <taxon>Bacillati</taxon>
        <taxon>Actinomycetota</taxon>
        <taxon>Actinomycetes</taxon>
        <taxon>Micrococcales</taxon>
        <taxon>Dermacoccaceae</taxon>
        <taxon>Metallococcus</taxon>
    </lineage>
</organism>
<dbReference type="InterPro" id="IPR022742">
    <property type="entry name" value="Hydrolase_4"/>
</dbReference>
<dbReference type="GO" id="GO:0016787">
    <property type="term" value="F:hydrolase activity"/>
    <property type="evidence" value="ECO:0007669"/>
    <property type="project" value="UniProtKB-KW"/>
</dbReference>
<accession>A0A967EH55</accession>
<feature type="domain" description="Serine aminopeptidase S33" evidence="1">
    <location>
        <begin position="18"/>
        <end position="135"/>
    </location>
</feature>
<protein>
    <submittedName>
        <fullName evidence="2">Alpha/beta fold hydrolase</fullName>
    </submittedName>
</protein>
<dbReference type="Proteomes" id="UP000744769">
    <property type="component" value="Unassembled WGS sequence"/>
</dbReference>
<dbReference type="Gene3D" id="3.40.50.1820">
    <property type="entry name" value="alpha/beta hydrolase"/>
    <property type="match status" value="1"/>
</dbReference>
<dbReference type="AlphaFoldDB" id="A0A967EH55"/>
<gene>
    <name evidence="2" type="ORF">G9U51_09140</name>
</gene>
<dbReference type="RefSeq" id="WP_166196241.1">
    <property type="nucleotide sequence ID" value="NZ_JAAOIV010000006.1"/>
</dbReference>
<dbReference type="InterPro" id="IPR029058">
    <property type="entry name" value="AB_hydrolase_fold"/>
</dbReference>
<sequence length="236" mass="24437">MQIRQGAEPLAHDGAATSVVLCHDLGGTPGGVAQIAQALIADGLTVRVPRLSGHGTTARDLARTRWSDWYAELDAACAEVTTRGGRLVVAGAGAGAALAALVACTRDDVLGLVAIDPLAAPVPLSRIHRAARAMEGLTRARRPFGASGSGGGLPVLTRARQWELATRVTRDLSDVTAPVLLIRSVALGPAYAEAAEIFASRVSSTDLTVREISGGAQTRPDEVARHLLAFARKVTS</sequence>
<proteinExistence type="predicted"/>
<dbReference type="EMBL" id="JAAOIV010000006">
    <property type="protein sequence ID" value="NHN55938.1"/>
    <property type="molecule type" value="Genomic_DNA"/>
</dbReference>
<keyword evidence="3" id="KW-1185">Reference proteome</keyword>
<name>A0A967EH55_9MICO</name>
<keyword evidence="2" id="KW-0378">Hydrolase</keyword>
<comment type="caution">
    <text evidence="2">The sequence shown here is derived from an EMBL/GenBank/DDBJ whole genome shotgun (WGS) entry which is preliminary data.</text>
</comment>